<evidence type="ECO:0000313" key="1">
    <source>
        <dbReference type="EMBL" id="CAF1202288.1"/>
    </source>
</evidence>
<dbReference type="Proteomes" id="UP000663852">
    <property type="component" value="Unassembled WGS sequence"/>
</dbReference>
<organism evidence="2 4">
    <name type="scientific">Adineta ricciae</name>
    <name type="common">Rotifer</name>
    <dbReference type="NCBI Taxonomy" id="249248"/>
    <lineage>
        <taxon>Eukaryota</taxon>
        <taxon>Metazoa</taxon>
        <taxon>Spiralia</taxon>
        <taxon>Gnathifera</taxon>
        <taxon>Rotifera</taxon>
        <taxon>Eurotatoria</taxon>
        <taxon>Bdelloidea</taxon>
        <taxon>Adinetida</taxon>
        <taxon>Adinetidae</taxon>
        <taxon>Adineta</taxon>
    </lineage>
</organism>
<dbReference type="OrthoDB" id="10033675at2759"/>
<dbReference type="Proteomes" id="UP000663828">
    <property type="component" value="Unassembled WGS sequence"/>
</dbReference>
<evidence type="ECO:0000313" key="2">
    <source>
        <dbReference type="EMBL" id="CAF1393432.1"/>
    </source>
</evidence>
<dbReference type="EMBL" id="CAJNOJ010000315">
    <property type="protein sequence ID" value="CAF1393432.1"/>
    <property type="molecule type" value="Genomic_DNA"/>
</dbReference>
<dbReference type="EMBL" id="CAJNOR010001807">
    <property type="protein sequence ID" value="CAF1202288.1"/>
    <property type="molecule type" value="Genomic_DNA"/>
</dbReference>
<accession>A0A815KHM3</accession>
<protein>
    <submittedName>
        <fullName evidence="2">Uncharacterized protein</fullName>
    </submittedName>
</protein>
<keyword evidence="3" id="KW-1185">Reference proteome</keyword>
<dbReference type="AlphaFoldDB" id="A0A815KHM3"/>
<evidence type="ECO:0000313" key="3">
    <source>
        <dbReference type="Proteomes" id="UP000663828"/>
    </source>
</evidence>
<proteinExistence type="predicted"/>
<name>A0A815KHM3_ADIRI</name>
<comment type="caution">
    <text evidence="2">The sequence shown here is derived from an EMBL/GenBank/DDBJ whole genome shotgun (WGS) entry which is preliminary data.</text>
</comment>
<reference evidence="2" key="1">
    <citation type="submission" date="2021-02" db="EMBL/GenBank/DDBJ databases">
        <authorList>
            <person name="Nowell W R."/>
        </authorList>
    </citation>
    <scope>NUCLEOTIDE SEQUENCE</scope>
</reference>
<gene>
    <name evidence="2" type="ORF">EDS130_LOCUS35600</name>
    <name evidence="1" type="ORF">XAT740_LOCUS23745</name>
</gene>
<evidence type="ECO:0000313" key="4">
    <source>
        <dbReference type="Proteomes" id="UP000663852"/>
    </source>
</evidence>
<sequence length="104" mass="11665">MNKNIFSELSAITDDNKTYSAVFERGTKRAATEQSGGEVKRQMLDHHSHKEQVSNLNANAFDKPMFVSAAEFAAHARTSSQAIPEISDEELLKMAIEFEKKHPQ</sequence>